<dbReference type="InterPro" id="IPR009057">
    <property type="entry name" value="Homeodomain-like_sf"/>
</dbReference>
<sequence>MFLEVVCLVASLQRLDYLTTGLSHETAAEIWRGVVGPLFEPRAFHPDQQSPTGSASGAVIGDIMVARVVFGAQSYRRDPDLIARTPDHILFHLYNVGGFNGLISGQQTTVWSSQVAIIDLAQEVDTLAASSDTIALIVPRALLPGLADSPLPPRLDPARNRLLAAHLMALRERSTLLEEPDVAEVVTQTLDFLRVLLDPARAEEITESPTLAASHLALAEQTIRTHLASPELSPEMIANEIGVSRATLYRMFAPYGGIMRSVQERRLLAVRAALSDPLETRRLSRLAADFGFRGKVHFSRSFRAQFGITASEFRAEQVALAQKDTRTDLEVLHDWWPRLGNR</sequence>
<keyword evidence="2" id="KW-0238">DNA-binding</keyword>
<reference evidence="5" key="1">
    <citation type="journal article" date="2021" name="Front. Microbiol.">
        <title>Comprehensive Comparative Genomics and Phenotyping of Methylobacterium Species.</title>
        <authorList>
            <person name="Alessa O."/>
            <person name="Ogura Y."/>
            <person name="Fujitani Y."/>
            <person name="Takami H."/>
            <person name="Hayashi T."/>
            <person name="Sahin N."/>
            <person name="Tani A."/>
        </authorList>
    </citation>
    <scope>NUCLEOTIDE SEQUENCE</scope>
    <source>
        <strain evidence="5">NBRC 15686</strain>
    </source>
</reference>
<evidence type="ECO:0000313" key="5">
    <source>
        <dbReference type="EMBL" id="GJE62997.1"/>
    </source>
</evidence>
<dbReference type="Proteomes" id="UP001055039">
    <property type="component" value="Unassembled WGS sequence"/>
</dbReference>
<reference evidence="5" key="2">
    <citation type="submission" date="2021-08" db="EMBL/GenBank/DDBJ databases">
        <authorList>
            <person name="Tani A."/>
            <person name="Ola A."/>
            <person name="Ogura Y."/>
            <person name="Katsura K."/>
            <person name="Hayashi T."/>
        </authorList>
    </citation>
    <scope>NUCLEOTIDE SEQUENCE</scope>
    <source>
        <strain evidence="5">NBRC 15686</strain>
    </source>
</reference>
<dbReference type="Gene3D" id="1.10.10.60">
    <property type="entry name" value="Homeodomain-like"/>
    <property type="match status" value="1"/>
</dbReference>
<evidence type="ECO:0000259" key="4">
    <source>
        <dbReference type="PROSITE" id="PS01124"/>
    </source>
</evidence>
<dbReference type="PANTHER" id="PTHR46796">
    <property type="entry name" value="HTH-TYPE TRANSCRIPTIONAL ACTIVATOR RHAS-RELATED"/>
    <property type="match status" value="1"/>
</dbReference>
<dbReference type="InterPro" id="IPR050204">
    <property type="entry name" value="AraC_XylS_family_regulators"/>
</dbReference>
<accession>A0ABQ4U803</accession>
<evidence type="ECO:0000256" key="2">
    <source>
        <dbReference type="ARBA" id="ARBA00023125"/>
    </source>
</evidence>
<dbReference type="InterPro" id="IPR018062">
    <property type="entry name" value="HTH_AraC-typ_CS"/>
</dbReference>
<organism evidence="5 6">
    <name type="scientific">Methylorubrum aminovorans</name>
    <dbReference type="NCBI Taxonomy" id="269069"/>
    <lineage>
        <taxon>Bacteria</taxon>
        <taxon>Pseudomonadati</taxon>
        <taxon>Pseudomonadota</taxon>
        <taxon>Alphaproteobacteria</taxon>
        <taxon>Hyphomicrobiales</taxon>
        <taxon>Methylobacteriaceae</taxon>
        <taxon>Methylorubrum</taxon>
    </lineage>
</organism>
<feature type="domain" description="HTH araC/xylS-type" evidence="4">
    <location>
        <begin position="217"/>
        <end position="316"/>
    </location>
</feature>
<comment type="caution">
    <text evidence="5">The sequence shown here is derived from an EMBL/GenBank/DDBJ whole genome shotgun (WGS) entry which is preliminary data.</text>
</comment>
<evidence type="ECO:0000313" key="6">
    <source>
        <dbReference type="Proteomes" id="UP001055039"/>
    </source>
</evidence>
<keyword evidence="3" id="KW-0804">Transcription</keyword>
<evidence type="ECO:0000256" key="1">
    <source>
        <dbReference type="ARBA" id="ARBA00023015"/>
    </source>
</evidence>
<dbReference type="PROSITE" id="PS01124">
    <property type="entry name" value="HTH_ARAC_FAMILY_2"/>
    <property type="match status" value="1"/>
</dbReference>
<dbReference type="SMART" id="SM00342">
    <property type="entry name" value="HTH_ARAC"/>
    <property type="match status" value="1"/>
</dbReference>
<dbReference type="PANTHER" id="PTHR46796:SF6">
    <property type="entry name" value="ARAC SUBFAMILY"/>
    <property type="match status" value="1"/>
</dbReference>
<protein>
    <recommendedName>
        <fullName evidence="4">HTH araC/xylS-type domain-containing protein</fullName>
    </recommendedName>
</protein>
<keyword evidence="6" id="KW-1185">Reference proteome</keyword>
<dbReference type="PROSITE" id="PS00041">
    <property type="entry name" value="HTH_ARAC_FAMILY_1"/>
    <property type="match status" value="1"/>
</dbReference>
<evidence type="ECO:0000256" key="3">
    <source>
        <dbReference type="ARBA" id="ARBA00023163"/>
    </source>
</evidence>
<keyword evidence="1" id="KW-0805">Transcription regulation</keyword>
<dbReference type="InterPro" id="IPR018060">
    <property type="entry name" value="HTH_AraC"/>
</dbReference>
<dbReference type="Pfam" id="PF12833">
    <property type="entry name" value="HTH_18"/>
    <property type="match status" value="1"/>
</dbReference>
<proteinExistence type="predicted"/>
<gene>
    <name evidence="5" type="ORF">LNAOJCKE_0186</name>
</gene>
<dbReference type="EMBL" id="BPRC01000001">
    <property type="protein sequence ID" value="GJE62997.1"/>
    <property type="molecule type" value="Genomic_DNA"/>
</dbReference>
<name>A0ABQ4U803_9HYPH</name>
<dbReference type="SUPFAM" id="SSF46689">
    <property type="entry name" value="Homeodomain-like"/>
    <property type="match status" value="1"/>
</dbReference>